<dbReference type="Gene3D" id="3.40.50.1700">
    <property type="entry name" value="Glycoside hydrolase family 3 C-terminal domain"/>
    <property type="match status" value="1"/>
</dbReference>
<dbReference type="PROSITE" id="PS51820">
    <property type="entry name" value="PA14"/>
    <property type="match status" value="1"/>
</dbReference>
<dbReference type="InterPro" id="IPR001764">
    <property type="entry name" value="Glyco_hydro_3_N"/>
</dbReference>
<dbReference type="InterPro" id="IPR017853">
    <property type="entry name" value="GH"/>
</dbReference>
<keyword evidence="5" id="KW-1185">Reference proteome</keyword>
<keyword evidence="2" id="KW-0378">Hydrolase</keyword>
<dbReference type="Gene3D" id="2.60.40.10">
    <property type="entry name" value="Immunoglobulins"/>
    <property type="match status" value="1"/>
</dbReference>
<dbReference type="Pfam" id="PF01915">
    <property type="entry name" value="Glyco_hydro_3_C"/>
    <property type="match status" value="1"/>
</dbReference>
<dbReference type="InterPro" id="IPR036962">
    <property type="entry name" value="Glyco_hydro_3_N_sf"/>
</dbReference>
<comment type="similarity">
    <text evidence="1">Belongs to the glycosyl hydrolase 3 family.</text>
</comment>
<protein>
    <submittedName>
        <fullName evidence="4">Beta-glucosidase</fullName>
    </submittedName>
</protein>
<dbReference type="EMBL" id="BOOU01000024">
    <property type="protein sequence ID" value="GII76680.1"/>
    <property type="molecule type" value="Genomic_DNA"/>
</dbReference>
<dbReference type="InterPro" id="IPR037524">
    <property type="entry name" value="PA14/GLEYA"/>
</dbReference>
<dbReference type="PANTHER" id="PTHR42715">
    <property type="entry name" value="BETA-GLUCOSIDASE"/>
    <property type="match status" value="1"/>
</dbReference>
<dbReference type="Gene3D" id="2.60.120.260">
    <property type="entry name" value="Galactose-binding domain-like"/>
    <property type="match status" value="1"/>
</dbReference>
<dbReference type="SMART" id="SM01217">
    <property type="entry name" value="Fn3_like"/>
    <property type="match status" value="1"/>
</dbReference>
<dbReference type="SUPFAM" id="SSF52279">
    <property type="entry name" value="Beta-D-glucan exohydrolase, C-terminal domain"/>
    <property type="match status" value="1"/>
</dbReference>
<dbReference type="InterPro" id="IPR013783">
    <property type="entry name" value="Ig-like_fold"/>
</dbReference>
<dbReference type="Proteomes" id="UP000655287">
    <property type="component" value="Unassembled WGS sequence"/>
</dbReference>
<dbReference type="Gene3D" id="3.20.20.300">
    <property type="entry name" value="Glycoside hydrolase, family 3, N-terminal domain"/>
    <property type="match status" value="1"/>
</dbReference>
<dbReference type="SUPFAM" id="SSF51445">
    <property type="entry name" value="(Trans)glycosidases"/>
    <property type="match status" value="1"/>
</dbReference>
<dbReference type="PANTHER" id="PTHR42715:SF10">
    <property type="entry name" value="BETA-GLUCOSIDASE"/>
    <property type="match status" value="1"/>
</dbReference>
<evidence type="ECO:0000256" key="1">
    <source>
        <dbReference type="ARBA" id="ARBA00005336"/>
    </source>
</evidence>
<dbReference type="InterPro" id="IPR002772">
    <property type="entry name" value="Glyco_hydro_3_C"/>
</dbReference>
<organism evidence="4 5">
    <name type="scientific">Sphaerisporangium rufum</name>
    <dbReference type="NCBI Taxonomy" id="1381558"/>
    <lineage>
        <taxon>Bacteria</taxon>
        <taxon>Bacillati</taxon>
        <taxon>Actinomycetota</taxon>
        <taxon>Actinomycetes</taxon>
        <taxon>Streptosporangiales</taxon>
        <taxon>Streptosporangiaceae</taxon>
        <taxon>Sphaerisporangium</taxon>
    </lineage>
</organism>
<dbReference type="InterPro" id="IPR050288">
    <property type="entry name" value="Cellulose_deg_GH3"/>
</dbReference>
<accession>A0A919V3W6</accession>
<name>A0A919V3W6_9ACTN</name>
<dbReference type="InterPro" id="IPR036881">
    <property type="entry name" value="Glyco_hydro_3_C_sf"/>
</dbReference>
<dbReference type="GO" id="GO:0004553">
    <property type="term" value="F:hydrolase activity, hydrolyzing O-glycosyl compounds"/>
    <property type="evidence" value="ECO:0007669"/>
    <property type="project" value="InterPro"/>
</dbReference>
<dbReference type="AlphaFoldDB" id="A0A919V3W6"/>
<sequence>MIRDGAAAPADRQAPAARPIDDPVARLDLDRKVRLLTGADLWRLHGEPAAGLRPMVVSDGPAGVRGERWDDRDPSINVPSPTALAATWDEGRLAEIGLLLAAEARRKGVDVLLAPAVNIQRSPYSGRHFECFSEDPLLTARMGAALVRGVQSGGVAATVKHFVGNDSETGRMGYDARIDERTLREVYLLPFEVIVREAGAWAVMASYNSVNGDPMTESPLLREVLQREWGFDGLTMSDWFATRSTEATAAAGLDLAMPGPHGPWGEALAAAVRAGAIHEAVVDDKVRRLLRLAARVGALAGHPAPPAPPVPGPARVAATLRAAAAASFVLAANDGLLPLPAGSLRRVALLGAHAAAPRALGGGSATVFPHYTVSPLDGLRAALPGAEIVHEAGVRVSDRLPVAGPPHLRRPDGAPGATVRFLSATGAALGAEDRDTGLFTWLNHYGTPRDREVAAVEVTTLVQAGPAGTYTVGFSGLGRYRLAVNGAEVADTVLAVPPGTDMLRAVMVPPQHGHRVHLGAGERMEVRLRHDVAAGGPGTVFGLNLATPDDGDDAAIERAVAAARAAELAVVVVGTTEELECEGLDRDTLALPGRQDELVARVAAANPRTVAVVNAGAPVLLPWAEKVAAVLLTWFPGQEFGHALGDVLTGRAEPGGRLPMTWPAGEQGLAGTVPVDGVLRYAEGLRVGYRDGRTGRYPFGHGLGYTTWAFGAAAAAAAPGGGAVVSVPVRNTGDRPGRQVVQVYLDRAGGSVDRPVRWLAGFGTVHAGPGEEVTVRVELPRRAFAHWDTGAGAWAVEPGRYGVEVGASSADLPSRAEFHHGG</sequence>
<dbReference type="PRINTS" id="PR00133">
    <property type="entry name" value="GLHYDRLASE3"/>
</dbReference>
<evidence type="ECO:0000259" key="3">
    <source>
        <dbReference type="PROSITE" id="PS51820"/>
    </source>
</evidence>
<dbReference type="GO" id="GO:0005975">
    <property type="term" value="P:carbohydrate metabolic process"/>
    <property type="evidence" value="ECO:0007669"/>
    <property type="project" value="InterPro"/>
</dbReference>
<evidence type="ECO:0000313" key="4">
    <source>
        <dbReference type="EMBL" id="GII76680.1"/>
    </source>
</evidence>
<dbReference type="InterPro" id="IPR026891">
    <property type="entry name" value="Fn3-like"/>
</dbReference>
<dbReference type="Pfam" id="PF00933">
    <property type="entry name" value="Glyco_hydro_3"/>
    <property type="match status" value="1"/>
</dbReference>
<evidence type="ECO:0000313" key="5">
    <source>
        <dbReference type="Proteomes" id="UP000655287"/>
    </source>
</evidence>
<gene>
    <name evidence="4" type="ORF">Sru01_16620</name>
</gene>
<comment type="caution">
    <text evidence="4">The sequence shown here is derived from an EMBL/GenBank/DDBJ whole genome shotgun (WGS) entry which is preliminary data.</text>
</comment>
<dbReference type="RefSeq" id="WP_239137113.1">
    <property type="nucleotide sequence ID" value="NZ_BOOU01000024.1"/>
</dbReference>
<proteinExistence type="inferred from homology"/>
<dbReference type="Pfam" id="PF14310">
    <property type="entry name" value="Fn3-like"/>
    <property type="match status" value="1"/>
</dbReference>
<evidence type="ECO:0000256" key="2">
    <source>
        <dbReference type="ARBA" id="ARBA00022801"/>
    </source>
</evidence>
<reference evidence="4" key="1">
    <citation type="submission" date="2021-01" db="EMBL/GenBank/DDBJ databases">
        <title>Whole genome shotgun sequence of Sphaerisporangium rufum NBRC 109079.</title>
        <authorList>
            <person name="Komaki H."/>
            <person name="Tamura T."/>
        </authorList>
    </citation>
    <scope>NUCLEOTIDE SEQUENCE</scope>
    <source>
        <strain evidence="4">NBRC 109079</strain>
    </source>
</reference>
<feature type="domain" description="PA14" evidence="3">
    <location>
        <begin position="412"/>
        <end position="560"/>
    </location>
</feature>